<dbReference type="Gene3D" id="1.10.443.10">
    <property type="entry name" value="Intergrase catalytic core"/>
    <property type="match status" value="1"/>
</dbReference>
<dbReference type="Gene3D" id="1.10.150.130">
    <property type="match status" value="1"/>
</dbReference>
<dbReference type="Pfam" id="PF00589">
    <property type="entry name" value="Phage_integrase"/>
    <property type="match status" value="1"/>
</dbReference>
<dbReference type="CDD" id="cd00397">
    <property type="entry name" value="DNA_BRE_C"/>
    <property type="match status" value="1"/>
</dbReference>
<dbReference type="Proteomes" id="UP000280960">
    <property type="component" value="Chromosome"/>
</dbReference>
<feature type="domain" description="Tyr recombinase" evidence="5">
    <location>
        <begin position="111"/>
        <end position="292"/>
    </location>
</feature>
<dbReference type="RefSeq" id="WP_122014889.1">
    <property type="nucleotide sequence ID" value="NZ_CP033169.1"/>
</dbReference>
<evidence type="ECO:0000256" key="2">
    <source>
        <dbReference type="ARBA" id="ARBA00023125"/>
    </source>
</evidence>
<dbReference type="PANTHER" id="PTHR30349">
    <property type="entry name" value="PHAGE INTEGRASE-RELATED"/>
    <property type="match status" value="1"/>
</dbReference>
<evidence type="ECO:0000256" key="4">
    <source>
        <dbReference type="PROSITE-ProRule" id="PRU01248"/>
    </source>
</evidence>
<dbReference type="GO" id="GO:0015074">
    <property type="term" value="P:DNA integration"/>
    <property type="evidence" value="ECO:0007669"/>
    <property type="project" value="InterPro"/>
</dbReference>
<feature type="domain" description="Core-binding (CB)" evidence="6">
    <location>
        <begin position="13"/>
        <end position="91"/>
    </location>
</feature>
<gene>
    <name evidence="7" type="ORF">D2962_09805</name>
</gene>
<dbReference type="InterPro" id="IPR044068">
    <property type="entry name" value="CB"/>
</dbReference>
<reference evidence="7 8" key="1">
    <citation type="submission" date="2018-10" db="EMBL/GenBank/DDBJ databases">
        <authorList>
            <person name="Zhang X."/>
        </authorList>
    </citation>
    <scope>NUCLEOTIDE SEQUENCE [LARGE SCALE GENOMIC DNA]</scope>
    <source>
        <strain evidence="7 8">SK-G1</strain>
    </source>
</reference>
<comment type="similarity">
    <text evidence="1">Belongs to the 'phage' integrase family.</text>
</comment>
<dbReference type="PROSITE" id="PS51898">
    <property type="entry name" value="TYR_RECOMBINASE"/>
    <property type="match status" value="1"/>
</dbReference>
<dbReference type="EMBL" id="CP033169">
    <property type="protein sequence ID" value="AYO30874.1"/>
    <property type="molecule type" value="Genomic_DNA"/>
</dbReference>
<evidence type="ECO:0000313" key="7">
    <source>
        <dbReference type="EMBL" id="AYO30874.1"/>
    </source>
</evidence>
<evidence type="ECO:0000256" key="1">
    <source>
        <dbReference type="ARBA" id="ARBA00008857"/>
    </source>
</evidence>
<dbReference type="InterPro" id="IPR002104">
    <property type="entry name" value="Integrase_catalytic"/>
</dbReference>
<dbReference type="InterPro" id="IPR010998">
    <property type="entry name" value="Integrase_recombinase_N"/>
</dbReference>
<evidence type="ECO:0000313" key="8">
    <source>
        <dbReference type="Proteomes" id="UP000280960"/>
    </source>
</evidence>
<accession>A0A3G2R5P9</accession>
<proteinExistence type="inferred from homology"/>
<name>A0A3G2R5P9_9FIRM</name>
<organism evidence="7 8">
    <name type="scientific">Biomaibacter acetigenes</name>
    <dbReference type="NCBI Taxonomy" id="2316383"/>
    <lineage>
        <taxon>Bacteria</taxon>
        <taxon>Bacillati</taxon>
        <taxon>Bacillota</taxon>
        <taxon>Clostridia</taxon>
        <taxon>Thermosediminibacterales</taxon>
        <taxon>Tepidanaerobacteraceae</taxon>
        <taxon>Biomaibacter</taxon>
    </lineage>
</organism>
<dbReference type="PANTHER" id="PTHR30349:SF41">
    <property type="entry name" value="INTEGRASE_RECOMBINASE PROTEIN MJ0367-RELATED"/>
    <property type="match status" value="1"/>
</dbReference>
<dbReference type="SUPFAM" id="SSF56349">
    <property type="entry name" value="DNA breaking-rejoining enzymes"/>
    <property type="match status" value="1"/>
</dbReference>
<sequence length="311" mass="36327">MPKVVKITRDTPATWQEALQQFLWWKQAQGISETTLNDYRQHITRFFKRYPTAYSQTGLKPCVLEYMAQPVKPATFNLRLVYLKAFFDWCVHEGIFFENPLEGFKHRKAEARIVDIDTEVLKKLLELPDQTTFAGLRDYAMLVLELDTGIRPKEALQLLISDFDFRNLEVTVRAEVSKTRTARTLPIMPQTCEAVRKLISARHPSWKNDVPVFCSSEGTMMSRFTWRDRLKMYGQKLGVKLTPYSLRHLYAINYLRNGGYELGLMRTMGHTTLAMTKRYVNFSNEDLHRMNSAVSPINSLLPRKNHRKRKV</sequence>
<keyword evidence="3" id="KW-0233">DNA recombination</keyword>
<dbReference type="AlphaFoldDB" id="A0A3G2R5P9"/>
<dbReference type="InterPro" id="IPR011010">
    <property type="entry name" value="DNA_brk_join_enz"/>
</dbReference>
<dbReference type="PROSITE" id="PS51900">
    <property type="entry name" value="CB"/>
    <property type="match status" value="1"/>
</dbReference>
<evidence type="ECO:0000256" key="3">
    <source>
        <dbReference type="ARBA" id="ARBA00023172"/>
    </source>
</evidence>
<dbReference type="GO" id="GO:0003677">
    <property type="term" value="F:DNA binding"/>
    <property type="evidence" value="ECO:0007669"/>
    <property type="project" value="UniProtKB-UniRule"/>
</dbReference>
<dbReference type="InterPro" id="IPR013762">
    <property type="entry name" value="Integrase-like_cat_sf"/>
</dbReference>
<evidence type="ECO:0000259" key="6">
    <source>
        <dbReference type="PROSITE" id="PS51900"/>
    </source>
</evidence>
<dbReference type="InterPro" id="IPR050090">
    <property type="entry name" value="Tyrosine_recombinase_XerCD"/>
</dbReference>
<protein>
    <submittedName>
        <fullName evidence="7">Site-specific integrase</fullName>
    </submittedName>
</protein>
<dbReference type="GO" id="GO:0006310">
    <property type="term" value="P:DNA recombination"/>
    <property type="evidence" value="ECO:0007669"/>
    <property type="project" value="UniProtKB-KW"/>
</dbReference>
<keyword evidence="8" id="KW-1185">Reference proteome</keyword>
<evidence type="ECO:0000259" key="5">
    <source>
        <dbReference type="PROSITE" id="PS51898"/>
    </source>
</evidence>
<dbReference type="KEGG" id="bacg:D2962_09805"/>
<keyword evidence="2 4" id="KW-0238">DNA-binding</keyword>